<dbReference type="GO" id="GO:0005634">
    <property type="term" value="C:nucleus"/>
    <property type="evidence" value="ECO:0000318"/>
    <property type="project" value="GO_Central"/>
</dbReference>
<dbReference type="PROSITE" id="PS51032">
    <property type="entry name" value="AP2_ERF"/>
    <property type="match status" value="1"/>
</dbReference>
<evidence type="ECO:0000256" key="3">
    <source>
        <dbReference type="ARBA" id="ARBA00023125"/>
    </source>
</evidence>
<gene>
    <name evidence="7" type="ORF">GLYMA_04G151100</name>
</gene>
<dbReference type="GO" id="GO:0000976">
    <property type="term" value="F:transcription cis-regulatory region binding"/>
    <property type="evidence" value="ECO:0000318"/>
    <property type="project" value="GO_Central"/>
</dbReference>
<reference evidence="8" key="2">
    <citation type="submission" date="2018-02" db="UniProtKB">
        <authorList>
            <consortium name="EnsemblPlants"/>
        </authorList>
    </citation>
    <scope>IDENTIFICATION</scope>
    <source>
        <strain evidence="8">Williams 82</strain>
    </source>
</reference>
<dbReference type="InterPro" id="IPR001471">
    <property type="entry name" value="AP2/ERF_dom"/>
</dbReference>
<evidence type="ECO:0000256" key="5">
    <source>
        <dbReference type="ARBA" id="ARBA00023242"/>
    </source>
</evidence>
<sequence length="232" mass="26448">MRKKIIDPSSGKKFCGIRQRPWGKWATEIWDLARRMCLWLGTYETAEEAIMVYDDTIIRLRGSDALTNFMLPQRDSPSPLSVVAETPTEVCEMKVVVTEEAFNSSYDSSEDHCHHKLSSPTLFRSNSSKEKFESQQKVEEVLRECEGETETSLFEETKEENLNLLHQSQMLGETVLFSSEEGFSDESSITLANWLIDFDRACPSPSSLCQVDDFFQDILLASDPVTTTNMLF</sequence>
<evidence type="ECO:0000313" key="9">
    <source>
        <dbReference type="Proteomes" id="UP000008827"/>
    </source>
</evidence>
<evidence type="ECO:0000313" key="8">
    <source>
        <dbReference type="EnsemblPlants" id="KRH63038"/>
    </source>
</evidence>
<evidence type="ECO:0000256" key="2">
    <source>
        <dbReference type="ARBA" id="ARBA00023015"/>
    </source>
</evidence>
<dbReference type="InParanoid" id="A0A0R0K8K4"/>
<reference evidence="7" key="3">
    <citation type="submission" date="2018-07" db="EMBL/GenBank/DDBJ databases">
        <title>WGS assembly of Glycine max.</title>
        <authorList>
            <person name="Schmutz J."/>
            <person name="Cannon S."/>
            <person name="Schlueter J."/>
            <person name="Ma J."/>
            <person name="Mitros T."/>
            <person name="Nelson W."/>
            <person name="Hyten D."/>
            <person name="Song Q."/>
            <person name="Thelen J."/>
            <person name="Cheng J."/>
            <person name="Xu D."/>
            <person name="Hellsten U."/>
            <person name="May G."/>
            <person name="Yu Y."/>
            <person name="Sakurai T."/>
            <person name="Umezawa T."/>
            <person name="Bhattacharyya M."/>
            <person name="Sandhu D."/>
            <person name="Valliyodan B."/>
            <person name="Lindquist E."/>
            <person name="Peto M."/>
            <person name="Grant D."/>
            <person name="Shu S."/>
            <person name="Goodstein D."/>
            <person name="Barry K."/>
            <person name="Futrell-Griggs M."/>
            <person name="Abernathy B."/>
            <person name="Du J."/>
            <person name="Tian Z."/>
            <person name="Zhu L."/>
            <person name="Gill N."/>
            <person name="Joshi T."/>
            <person name="Libault M."/>
            <person name="Sethuraman A."/>
            <person name="Zhang X."/>
            <person name="Shinozaki K."/>
            <person name="Nguyen H."/>
            <person name="Wing R."/>
            <person name="Cregan P."/>
            <person name="Specht J."/>
            <person name="Grimwood J."/>
            <person name="Rokhsar D."/>
            <person name="Stacey G."/>
            <person name="Shoemaker R."/>
            <person name="Jackson S."/>
        </authorList>
    </citation>
    <scope>NUCLEOTIDE SEQUENCE</scope>
    <source>
        <tissue evidence="7">Callus</tissue>
    </source>
</reference>
<reference evidence="7 8" key="1">
    <citation type="journal article" date="2010" name="Nature">
        <title>Genome sequence of the palaeopolyploid soybean.</title>
        <authorList>
            <person name="Schmutz J."/>
            <person name="Cannon S.B."/>
            <person name="Schlueter J."/>
            <person name="Ma J."/>
            <person name="Mitros T."/>
            <person name="Nelson W."/>
            <person name="Hyten D.L."/>
            <person name="Song Q."/>
            <person name="Thelen J.J."/>
            <person name="Cheng J."/>
            <person name="Xu D."/>
            <person name="Hellsten U."/>
            <person name="May G.D."/>
            <person name="Yu Y."/>
            <person name="Sakurai T."/>
            <person name="Umezawa T."/>
            <person name="Bhattacharyya M.K."/>
            <person name="Sandhu D."/>
            <person name="Valliyodan B."/>
            <person name="Lindquist E."/>
            <person name="Peto M."/>
            <person name="Grant D."/>
            <person name="Shu S."/>
            <person name="Goodstein D."/>
            <person name="Barry K."/>
            <person name="Futrell-Griggs M."/>
            <person name="Abernathy B."/>
            <person name="Du J."/>
            <person name="Tian Z."/>
            <person name="Zhu L."/>
            <person name="Gill N."/>
            <person name="Joshi T."/>
            <person name="Libault M."/>
            <person name="Sethuraman A."/>
            <person name="Zhang X.-C."/>
            <person name="Shinozaki K."/>
            <person name="Nguyen H.T."/>
            <person name="Wing R.A."/>
            <person name="Cregan P."/>
            <person name="Specht J."/>
            <person name="Grimwood J."/>
            <person name="Rokhsar D."/>
            <person name="Stacey G."/>
            <person name="Shoemaker R.C."/>
            <person name="Jackson S.A."/>
        </authorList>
    </citation>
    <scope>NUCLEOTIDE SEQUENCE</scope>
    <source>
        <strain evidence="8">cv. Williams 82</strain>
        <tissue evidence="7">Callus</tissue>
    </source>
</reference>
<dbReference type="SMART" id="SM00380">
    <property type="entry name" value="AP2"/>
    <property type="match status" value="1"/>
</dbReference>
<protein>
    <recommendedName>
        <fullName evidence="6">AP2/ERF domain-containing protein</fullName>
    </recommendedName>
</protein>
<evidence type="ECO:0000256" key="1">
    <source>
        <dbReference type="ARBA" id="ARBA00004123"/>
    </source>
</evidence>
<dbReference type="AlphaFoldDB" id="A0A0R0K8K4"/>
<comment type="subcellular location">
    <subcellularLocation>
        <location evidence="1">Nucleus</location>
    </subcellularLocation>
</comment>
<keyword evidence="2" id="KW-0805">Transcription regulation</keyword>
<evidence type="ECO:0000256" key="4">
    <source>
        <dbReference type="ARBA" id="ARBA00023163"/>
    </source>
</evidence>
<dbReference type="FunCoup" id="A0A0R0K8K4">
    <property type="interactions" value="434"/>
</dbReference>
<dbReference type="GO" id="GO:0003700">
    <property type="term" value="F:DNA-binding transcription factor activity"/>
    <property type="evidence" value="ECO:0000318"/>
    <property type="project" value="GO_Central"/>
</dbReference>
<dbReference type="Proteomes" id="UP000008827">
    <property type="component" value="Chromosome 4"/>
</dbReference>
<organism evidence="7">
    <name type="scientific">Glycine max</name>
    <name type="common">Soybean</name>
    <name type="synonym">Glycine hispida</name>
    <dbReference type="NCBI Taxonomy" id="3847"/>
    <lineage>
        <taxon>Eukaryota</taxon>
        <taxon>Viridiplantae</taxon>
        <taxon>Streptophyta</taxon>
        <taxon>Embryophyta</taxon>
        <taxon>Tracheophyta</taxon>
        <taxon>Spermatophyta</taxon>
        <taxon>Magnoliopsida</taxon>
        <taxon>eudicotyledons</taxon>
        <taxon>Gunneridae</taxon>
        <taxon>Pentapetalae</taxon>
        <taxon>rosids</taxon>
        <taxon>fabids</taxon>
        <taxon>Fabales</taxon>
        <taxon>Fabaceae</taxon>
        <taxon>Papilionoideae</taxon>
        <taxon>50 kb inversion clade</taxon>
        <taxon>NPAAA clade</taxon>
        <taxon>indigoferoid/millettioid clade</taxon>
        <taxon>Phaseoleae</taxon>
        <taxon>Glycine</taxon>
        <taxon>Glycine subgen. Soja</taxon>
    </lineage>
</organism>
<name>A0A0R0K8K4_SOYBN</name>
<dbReference type="EnsemblPlants" id="KRH63038">
    <property type="protein sequence ID" value="KRH63038"/>
    <property type="gene ID" value="GLYMA_04G151100"/>
</dbReference>
<keyword evidence="9" id="KW-1185">Reference proteome</keyword>
<keyword evidence="4" id="KW-0804">Transcription</keyword>
<dbReference type="CDD" id="cd00018">
    <property type="entry name" value="AP2"/>
    <property type="match status" value="1"/>
</dbReference>
<dbReference type="InterPro" id="IPR016177">
    <property type="entry name" value="DNA-bd_dom_sf"/>
</dbReference>
<dbReference type="EMBL" id="CM000837">
    <property type="protein sequence ID" value="KRH63038.2"/>
    <property type="molecule type" value="Genomic_DNA"/>
</dbReference>
<dbReference type="PANTHER" id="PTHR31194:SF202">
    <property type="entry name" value="ETHYLENE-RESPONSIVE TRANSCRIPTION FACTOR ERF070"/>
    <property type="match status" value="1"/>
</dbReference>
<dbReference type="PRINTS" id="PR00367">
    <property type="entry name" value="ETHRSPELEMNT"/>
</dbReference>
<dbReference type="SMR" id="A0A0R0K8K4"/>
<dbReference type="InterPro" id="IPR050913">
    <property type="entry name" value="AP2/ERF_ERF"/>
</dbReference>
<keyword evidence="5" id="KW-0539">Nucleus</keyword>
<dbReference type="Gene3D" id="3.30.730.10">
    <property type="entry name" value="AP2/ERF domain"/>
    <property type="match status" value="1"/>
</dbReference>
<dbReference type="PANTHER" id="PTHR31194">
    <property type="entry name" value="SHN SHINE , DNA BINDING / TRANSCRIPTION FACTOR"/>
    <property type="match status" value="1"/>
</dbReference>
<dbReference type="InterPro" id="IPR036955">
    <property type="entry name" value="AP2/ERF_dom_sf"/>
</dbReference>
<accession>A0A0R0K8K4</accession>
<keyword evidence="3" id="KW-0238">DNA-binding</keyword>
<proteinExistence type="predicted"/>
<dbReference type="SUPFAM" id="SSF54171">
    <property type="entry name" value="DNA-binding domain"/>
    <property type="match status" value="1"/>
</dbReference>
<feature type="domain" description="AP2/ERF" evidence="6">
    <location>
        <begin position="13"/>
        <end position="70"/>
    </location>
</feature>
<evidence type="ECO:0000259" key="6">
    <source>
        <dbReference type="PROSITE" id="PS51032"/>
    </source>
</evidence>
<evidence type="ECO:0000313" key="7">
    <source>
        <dbReference type="EMBL" id="KRH63038.2"/>
    </source>
</evidence>
<accession>A0A2K7L120</accession>
<dbReference type="Gramene" id="KRH63038">
    <property type="protein sequence ID" value="KRH63038"/>
    <property type="gene ID" value="GLYMA_04G151100"/>
</dbReference>